<dbReference type="Proteomes" id="UP000033038">
    <property type="component" value="Chromosome"/>
</dbReference>
<dbReference type="AlphaFoldDB" id="A0A0E3QHR6"/>
<dbReference type="KEGG" id="mbw:MSBRW_0980"/>
<evidence type="ECO:0000313" key="1">
    <source>
        <dbReference type="EMBL" id="AKB50233.1"/>
    </source>
</evidence>
<reference evidence="1 2" key="1">
    <citation type="submission" date="2014-07" db="EMBL/GenBank/DDBJ databases">
        <title>Methanogenic archaea and the global carbon cycle.</title>
        <authorList>
            <person name="Henriksen J.R."/>
            <person name="Luke J."/>
            <person name="Reinhart S."/>
            <person name="Benedict M.N."/>
            <person name="Youngblut N.D."/>
            <person name="Metcalf M.E."/>
            <person name="Whitaker R.J."/>
            <person name="Metcalf W.W."/>
        </authorList>
    </citation>
    <scope>NUCLEOTIDE SEQUENCE [LARGE SCALE GENOMIC DNA]</scope>
    <source>
        <strain evidence="1 2">Wiesmoor</strain>
    </source>
</reference>
<evidence type="ECO:0000313" key="2">
    <source>
        <dbReference type="Proteomes" id="UP000033038"/>
    </source>
</evidence>
<accession>A0A0E3QHR6</accession>
<dbReference type="HOGENOM" id="CLU_2748150_0_0_2"/>
<sequence>MKRVAFKRSFASLMVAGTLDMKKALVPILGYYLQYKICCLQHDRLSDQDSGSVLLRDGFDENFLIGIVPS</sequence>
<gene>
    <name evidence="1" type="ORF">MSBRW_0980</name>
</gene>
<dbReference type="PATRIC" id="fig|1434109.4.peg.1210"/>
<protein>
    <submittedName>
        <fullName evidence="1">Uncharacterized protein</fullName>
    </submittedName>
</protein>
<organism evidence="1 2">
    <name type="scientific">Methanosarcina barkeri str. Wiesmoor</name>
    <dbReference type="NCBI Taxonomy" id="1434109"/>
    <lineage>
        <taxon>Archaea</taxon>
        <taxon>Methanobacteriati</taxon>
        <taxon>Methanobacteriota</taxon>
        <taxon>Stenosarchaea group</taxon>
        <taxon>Methanomicrobia</taxon>
        <taxon>Methanosarcinales</taxon>
        <taxon>Methanosarcinaceae</taxon>
        <taxon>Methanosarcina</taxon>
    </lineage>
</organism>
<proteinExistence type="predicted"/>
<dbReference type="EMBL" id="CP009526">
    <property type="protein sequence ID" value="AKB50233.1"/>
    <property type="molecule type" value="Genomic_DNA"/>
</dbReference>
<name>A0A0E3QHR6_METBA</name>